<gene>
    <name evidence="1" type="ORF">I6H88_14675</name>
</gene>
<dbReference type="EMBL" id="CP067018">
    <property type="protein sequence ID" value="QQN57680.1"/>
    <property type="molecule type" value="Genomic_DNA"/>
</dbReference>
<dbReference type="OrthoDB" id="964707at2"/>
<dbReference type="Proteomes" id="UP000595426">
    <property type="component" value="Chromosome"/>
</dbReference>
<evidence type="ECO:0000313" key="2">
    <source>
        <dbReference type="Proteomes" id="UP000595426"/>
    </source>
</evidence>
<organism evidence="1 2">
    <name type="scientific">Elizabethkingia bruuniana</name>
    <dbReference type="NCBI Taxonomy" id="1756149"/>
    <lineage>
        <taxon>Bacteria</taxon>
        <taxon>Pseudomonadati</taxon>
        <taxon>Bacteroidota</taxon>
        <taxon>Flavobacteriia</taxon>
        <taxon>Flavobacteriales</taxon>
        <taxon>Weeksellaceae</taxon>
        <taxon>Elizabethkingia</taxon>
    </lineage>
</organism>
<proteinExistence type="predicted"/>
<dbReference type="AlphaFoldDB" id="A0A7T7UWT3"/>
<reference evidence="1 2" key="1">
    <citation type="submission" date="2020-12" db="EMBL/GenBank/DDBJ databases">
        <title>FDA dAtabase for Regulatory Grade micrObial Sequences (FDA-ARGOS): Supporting development and validation of Infectious Disease Dx tests.</title>
        <authorList>
            <person name="Kerrigan L."/>
            <person name="Long C."/>
            <person name="Tallon L."/>
            <person name="Sadzewicz L."/>
            <person name="Zhao X."/>
            <person name="Boylan J."/>
            <person name="Ott S."/>
            <person name="Bowen H."/>
            <person name="Vavikolanu K."/>
            <person name="Mehta A."/>
            <person name="Aluvathingal J."/>
            <person name="Nadendla S."/>
            <person name="Yan Y."/>
            <person name="Sichtig H."/>
        </authorList>
    </citation>
    <scope>NUCLEOTIDE SEQUENCE [LARGE SCALE GENOMIC DNA]</scope>
    <source>
        <strain evidence="1 2">FDAARGOS_1031</strain>
    </source>
</reference>
<protein>
    <submittedName>
        <fullName evidence="1">Uncharacterized protein</fullName>
    </submittedName>
</protein>
<keyword evidence="2" id="KW-1185">Reference proteome</keyword>
<dbReference type="RefSeq" id="WP_034869678.1">
    <property type="nucleotide sequence ID" value="NZ_CBCSDR010000003.1"/>
</dbReference>
<name>A0A7T7UWT3_9FLAO</name>
<accession>A0A7T7UWT3</accession>
<sequence>MRAYIPIKYLYSLILIITGSLYNAQSVIAYGTDWTLAPTITEAGTNYTGTYETSATAPYQMTLTVSMPALLGAATVTVRYMKDPTWDNSLGLAVKRLNNGTSLCVLCSLTGGTEYIPLALTDVQFFKVGTLLALTSFNDIGLQLRLTGVSVTVPAAAYKAKILFTIGSP</sequence>
<dbReference type="GeneID" id="93131999"/>
<evidence type="ECO:0000313" key="1">
    <source>
        <dbReference type="EMBL" id="QQN57680.1"/>
    </source>
</evidence>
<dbReference type="KEGG" id="egm:AYC65_03745"/>